<reference evidence="1" key="1">
    <citation type="submission" date="2022-12" db="EMBL/GenBank/DDBJ databases">
        <title>Acinetobacter lactucae: Emerging opportunistic pathogenic species of genus Acinetobacter isolated from immunocompromised patients in clinical settings of India.</title>
        <authorList>
            <person name="Amar A.K."/>
            <person name="Sawant A.R."/>
            <person name="Meera M."/>
            <person name="Tomar A."/>
            <person name="Sistla S."/>
            <person name="Prashanth K."/>
        </authorList>
    </citation>
    <scope>NUCLEOTIDE SEQUENCE</scope>
    <source>
        <strain evidence="1">PKAL1828C</strain>
    </source>
</reference>
<protein>
    <submittedName>
        <fullName evidence="1">MobV family relaxase</fullName>
    </submittedName>
</protein>
<dbReference type="Gene3D" id="3.30.930.30">
    <property type="match status" value="1"/>
</dbReference>
<dbReference type="GO" id="GO:0006310">
    <property type="term" value="P:DNA recombination"/>
    <property type="evidence" value="ECO:0007669"/>
    <property type="project" value="InterPro"/>
</dbReference>
<dbReference type="RefSeq" id="WP_010591709.1">
    <property type="nucleotide sequence ID" value="NZ_JALNTG010000083.1"/>
</dbReference>
<dbReference type="InterPro" id="IPR001668">
    <property type="entry name" value="Mob_Pre"/>
</dbReference>
<dbReference type="CDD" id="cd17242">
    <property type="entry name" value="MobM_relaxase"/>
    <property type="match status" value="1"/>
</dbReference>
<sequence>MDNNFAILRTEKLKNFGNIGGSLAHNFRDIETPNADADRTVKNSHSLKSSAEVMDAIQLRLPEKRRSDAVLCIEHLITASPTWSGWGTEKEHEFFENSKKWLEKQYGSKNVVAVSIHRDETTPHLIAYVVPLDEATGKLNAKKWLGGRAKMSQMQSDFANQVKSLGLERGIEGSKAKHTRIKEYYAKVNQDEVEIQRNVFLPDAEYDEDKYMYAERCVKSVLKDLQSDLALAEQTKIARQNAQKAQKALIDMQNDVLAYLNAKRHLNENEREELDQMIKIISQKLLDRRIENNGFNADFNY</sequence>
<dbReference type="GO" id="GO:0003677">
    <property type="term" value="F:DNA binding"/>
    <property type="evidence" value="ECO:0007669"/>
    <property type="project" value="InterPro"/>
</dbReference>
<dbReference type="AlphaFoldDB" id="A0AB35K9R6"/>
<dbReference type="Pfam" id="PF01076">
    <property type="entry name" value="Mob_Pre"/>
    <property type="match status" value="1"/>
</dbReference>
<proteinExistence type="predicted"/>
<comment type="caution">
    <text evidence="1">The sequence shown here is derived from an EMBL/GenBank/DDBJ whole genome shotgun (WGS) entry which is preliminary data.</text>
</comment>
<gene>
    <name evidence="1" type="primary">mobV</name>
    <name evidence="1" type="ORF">M0O54_19755</name>
</gene>
<accession>A0AB35K9R6</accession>
<organism evidence="1 2">
    <name type="scientific">Acinetobacter lactucae</name>
    <dbReference type="NCBI Taxonomy" id="1785128"/>
    <lineage>
        <taxon>Bacteria</taxon>
        <taxon>Pseudomonadati</taxon>
        <taxon>Pseudomonadota</taxon>
        <taxon>Gammaproteobacteria</taxon>
        <taxon>Moraxellales</taxon>
        <taxon>Moraxellaceae</taxon>
        <taxon>Acinetobacter</taxon>
        <taxon>Acinetobacter calcoaceticus/baumannii complex</taxon>
    </lineage>
</organism>
<dbReference type="NCBIfam" id="NF041497">
    <property type="entry name" value="MobV"/>
    <property type="match status" value="1"/>
</dbReference>
<dbReference type="Proteomes" id="UP001150055">
    <property type="component" value="Unassembled WGS sequence"/>
</dbReference>
<name>A0AB35K9R6_9GAMM</name>
<dbReference type="EMBL" id="JALNTG010000083">
    <property type="protein sequence ID" value="MDD9322308.1"/>
    <property type="molecule type" value="Genomic_DNA"/>
</dbReference>
<evidence type="ECO:0000313" key="2">
    <source>
        <dbReference type="Proteomes" id="UP001150055"/>
    </source>
</evidence>
<evidence type="ECO:0000313" key="1">
    <source>
        <dbReference type="EMBL" id="MDD9322308.1"/>
    </source>
</evidence>